<dbReference type="InterPro" id="IPR000119">
    <property type="entry name" value="Hist_DNA-bd"/>
</dbReference>
<dbReference type="EMBL" id="CASHTH010004121">
    <property type="protein sequence ID" value="CAI8053774.1"/>
    <property type="molecule type" value="Genomic_DNA"/>
</dbReference>
<evidence type="ECO:0000256" key="1">
    <source>
        <dbReference type="ARBA" id="ARBA00023125"/>
    </source>
</evidence>
<dbReference type="SUPFAM" id="SSF47729">
    <property type="entry name" value="IHF-like DNA-binding proteins"/>
    <property type="match status" value="1"/>
</dbReference>
<dbReference type="PANTHER" id="PTHR33175">
    <property type="entry name" value="DNA-BINDING PROTEIN HU"/>
    <property type="match status" value="1"/>
</dbReference>
<sequence>MSDTLHKREVSVRVAELMGCSKARGEQVLSAVLESVTDAVREGDRVVLMGFGTFEARVMRERRVRPIRGVNRGELIEVPARRSVCFRAGATLRQVAAE</sequence>
<comment type="similarity">
    <text evidence="2">Belongs to the bacterial histone-like protein family.</text>
</comment>
<organism evidence="3 4">
    <name type="scientific">Geodia barretti</name>
    <name type="common">Barrett's horny sponge</name>
    <dbReference type="NCBI Taxonomy" id="519541"/>
    <lineage>
        <taxon>Eukaryota</taxon>
        <taxon>Metazoa</taxon>
        <taxon>Porifera</taxon>
        <taxon>Demospongiae</taxon>
        <taxon>Heteroscleromorpha</taxon>
        <taxon>Tetractinellida</taxon>
        <taxon>Astrophorina</taxon>
        <taxon>Geodiidae</taxon>
        <taxon>Geodia</taxon>
    </lineage>
</organism>
<protein>
    <submittedName>
        <fullName evidence="3">DNA-binding protein HU</fullName>
    </submittedName>
</protein>
<evidence type="ECO:0000256" key="2">
    <source>
        <dbReference type="RuleBase" id="RU003939"/>
    </source>
</evidence>
<keyword evidence="1 3" id="KW-0238">DNA-binding</keyword>
<dbReference type="Proteomes" id="UP001174909">
    <property type="component" value="Unassembled WGS sequence"/>
</dbReference>
<dbReference type="InterPro" id="IPR010992">
    <property type="entry name" value="IHF-like_DNA-bd_dom_sf"/>
</dbReference>
<gene>
    <name evidence="3" type="ORF">GBAR_LOCUS29378</name>
</gene>
<evidence type="ECO:0000313" key="4">
    <source>
        <dbReference type="Proteomes" id="UP001174909"/>
    </source>
</evidence>
<comment type="caution">
    <text evidence="3">The sequence shown here is derived from an EMBL/GenBank/DDBJ whole genome shotgun (WGS) entry which is preliminary data.</text>
</comment>
<dbReference type="Gene3D" id="4.10.520.10">
    <property type="entry name" value="IHF-like DNA-binding proteins"/>
    <property type="match status" value="1"/>
</dbReference>
<proteinExistence type="inferred from homology"/>
<accession>A0AA35TT98</accession>
<reference evidence="3" key="1">
    <citation type="submission" date="2023-03" db="EMBL/GenBank/DDBJ databases">
        <authorList>
            <person name="Steffen K."/>
            <person name="Cardenas P."/>
        </authorList>
    </citation>
    <scope>NUCLEOTIDE SEQUENCE</scope>
</reference>
<dbReference type="Pfam" id="PF00216">
    <property type="entry name" value="Bac_DNA_binding"/>
    <property type="match status" value="1"/>
</dbReference>
<dbReference type="GO" id="GO:0030527">
    <property type="term" value="F:structural constituent of chromatin"/>
    <property type="evidence" value="ECO:0007669"/>
    <property type="project" value="InterPro"/>
</dbReference>
<name>A0AA35TT98_GEOBA</name>
<keyword evidence="4" id="KW-1185">Reference proteome</keyword>
<dbReference type="SMART" id="SM00411">
    <property type="entry name" value="BHL"/>
    <property type="match status" value="1"/>
</dbReference>
<dbReference type="AlphaFoldDB" id="A0AA35TT98"/>
<dbReference type="GO" id="GO:0003677">
    <property type="term" value="F:DNA binding"/>
    <property type="evidence" value="ECO:0007669"/>
    <property type="project" value="UniProtKB-KW"/>
</dbReference>
<evidence type="ECO:0000313" key="3">
    <source>
        <dbReference type="EMBL" id="CAI8053774.1"/>
    </source>
</evidence>
<dbReference type="PANTHER" id="PTHR33175:SF3">
    <property type="entry name" value="DNA-BINDING PROTEIN HU-BETA"/>
    <property type="match status" value="1"/>
</dbReference>